<proteinExistence type="predicted"/>
<organism evidence="1 2">
    <name type="scientific">Octadecabacter arcticus 238</name>
    <dbReference type="NCBI Taxonomy" id="391616"/>
    <lineage>
        <taxon>Bacteria</taxon>
        <taxon>Pseudomonadati</taxon>
        <taxon>Pseudomonadota</taxon>
        <taxon>Alphaproteobacteria</taxon>
        <taxon>Rhodobacterales</taxon>
        <taxon>Roseobacteraceae</taxon>
        <taxon>Octadecabacter</taxon>
    </lineage>
</organism>
<evidence type="ECO:0000313" key="1">
    <source>
        <dbReference type="EMBL" id="AGI72531.1"/>
    </source>
</evidence>
<dbReference type="HOGENOM" id="CLU_2918128_0_0_5"/>
<protein>
    <submittedName>
        <fullName evidence="1">Uncharacterized protein</fullName>
    </submittedName>
</protein>
<dbReference type="EMBL" id="CP003742">
    <property type="protein sequence ID" value="AGI72531.1"/>
    <property type="molecule type" value="Genomic_DNA"/>
</dbReference>
<dbReference type="KEGG" id="oar:OA238_c24770"/>
<evidence type="ECO:0000313" key="2">
    <source>
        <dbReference type="Proteomes" id="UP000004688"/>
    </source>
</evidence>
<keyword evidence="2" id="KW-1185">Reference proteome</keyword>
<reference evidence="1 2" key="1">
    <citation type="journal article" date="2013" name="PLoS ONE">
        <title>Poles Apart: Arctic and Antarctic Octadecabacter strains Share High Genome Plasticity and a New Type of Xanthorhodopsin.</title>
        <authorList>
            <person name="Vollmers J."/>
            <person name="Voget S."/>
            <person name="Dietrich S."/>
            <person name="Gollnow K."/>
            <person name="Smits M."/>
            <person name="Meyer K."/>
            <person name="Brinkhoff T."/>
            <person name="Simon M."/>
            <person name="Daniel R."/>
        </authorList>
    </citation>
    <scope>NUCLEOTIDE SEQUENCE [LARGE SCALE GENOMIC DNA]</scope>
    <source>
        <strain evidence="1 2">238</strain>
    </source>
</reference>
<dbReference type="Proteomes" id="UP000004688">
    <property type="component" value="Chromosome"/>
</dbReference>
<dbReference type="AlphaFoldDB" id="M9RQ42"/>
<sequence length="61" mass="6871">MPFMVLCLLKKAANFVSHVSRHVALWNVFAVGIHHSEIGLRIHIIPFSSKPVPPNRFVIVV</sequence>
<gene>
    <name evidence="1" type="ORF">OA238_c24770</name>
</gene>
<accession>M9RQ42</accession>
<name>M9RQ42_9RHOB</name>